<proteinExistence type="predicted"/>
<keyword evidence="4" id="KW-1185">Reference proteome</keyword>
<evidence type="ECO:0000313" key="4">
    <source>
        <dbReference type="Proteomes" id="UP000623129"/>
    </source>
</evidence>
<gene>
    <name evidence="3" type="ORF">FCM35_KLT08342</name>
</gene>
<dbReference type="InterPro" id="IPR038588">
    <property type="entry name" value="XS_domain_sf"/>
</dbReference>
<feature type="compositionally biased region" description="Polar residues" evidence="1">
    <location>
        <begin position="74"/>
        <end position="100"/>
    </location>
</feature>
<feature type="domain" description="XS" evidence="2">
    <location>
        <begin position="398"/>
        <end position="531"/>
    </location>
</feature>
<dbReference type="Pfam" id="PF03468">
    <property type="entry name" value="XS"/>
    <property type="match status" value="1"/>
</dbReference>
<dbReference type="GO" id="GO:0031047">
    <property type="term" value="P:regulatory ncRNA-mediated gene silencing"/>
    <property type="evidence" value="ECO:0007669"/>
    <property type="project" value="InterPro"/>
</dbReference>
<dbReference type="Proteomes" id="UP000623129">
    <property type="component" value="Unassembled WGS sequence"/>
</dbReference>
<name>A0A833V6U1_9POAL</name>
<evidence type="ECO:0000259" key="2">
    <source>
        <dbReference type="Pfam" id="PF03468"/>
    </source>
</evidence>
<comment type="caution">
    <text evidence="3">The sequence shown here is derived from an EMBL/GenBank/DDBJ whole genome shotgun (WGS) entry which is preliminary data.</text>
</comment>
<dbReference type="PANTHER" id="PTHR46619">
    <property type="entry name" value="RNA RECOGNITION MOTIF XS DOMAIN PROTEIN-RELATED"/>
    <property type="match status" value="1"/>
</dbReference>
<dbReference type="AlphaFoldDB" id="A0A833V6U1"/>
<sequence length="553" mass="61837">MKNPRPPGWPGPPVKPPSSAAGPPPSTPAVSTSSASTVPPSQKPPPATASTNKPPQSNKSKSRWESPSKAKPSPKTNRNDISWNSKGGPSSASPSTITIQRDQKAAPAATAHPPPFPPHPPQFPIPDPAAISLPPPPPPYGFQNLDRRTIVLFDGTVRTYFALPPDEPLPDPFGPDRRFPPPPHLNQFSPEGFREPPFVNRPPGHFPPFDGPSSGKRKFSEEDELARQRMHVLQYGNPNANSNMLPSGERDRHLGGDERDNPRGSKHARISGDGYDDMRRNRNLQPDDVDRRVVKKAFLKFVKMIYEDADLKKRYDGTRRNGPLLHCNACGRASKDYQDMHGLIMHSYNFSHSPDLRADHLGFHKALCVLMGWNYEKAPDNNKGYQRLSPEEAQANREDLIFWPPCVIIHNTNFGRRTGGRIEGFGNKDMDNILRDLGFSGGKARSIYDREGHTGVTIVQFTKTESGLKEAEQLVKYFEIHNHDRKGWARAQPTRSSGDEDRNPLLVKMDDRTGEKKRIFYGYLATISDIDEVDIDTKKRASLKSRREFDLSD</sequence>
<feature type="compositionally biased region" description="Pro residues" evidence="1">
    <location>
        <begin position="112"/>
        <end position="140"/>
    </location>
</feature>
<feature type="compositionally biased region" description="Low complexity" evidence="1">
    <location>
        <begin position="28"/>
        <end position="40"/>
    </location>
</feature>
<dbReference type="EMBL" id="SWLB01000018">
    <property type="protein sequence ID" value="KAF3326712.1"/>
    <property type="molecule type" value="Genomic_DNA"/>
</dbReference>
<dbReference type="PANTHER" id="PTHR46619:SF3">
    <property type="entry name" value="RNA RECOGNITION MOTIF XS DOMAIN PROTEIN"/>
    <property type="match status" value="1"/>
</dbReference>
<reference evidence="3" key="1">
    <citation type="submission" date="2020-01" db="EMBL/GenBank/DDBJ databases">
        <title>Genome sequence of Kobresia littledalei, the first chromosome-level genome in the family Cyperaceae.</title>
        <authorList>
            <person name="Qu G."/>
        </authorList>
    </citation>
    <scope>NUCLEOTIDE SEQUENCE</scope>
    <source>
        <strain evidence="3">C.B.Clarke</strain>
        <tissue evidence="3">Leaf</tissue>
    </source>
</reference>
<feature type="compositionally biased region" description="Polar residues" evidence="1">
    <location>
        <begin position="236"/>
        <end position="245"/>
    </location>
</feature>
<dbReference type="InterPro" id="IPR005380">
    <property type="entry name" value="XS_domain"/>
</dbReference>
<accession>A0A833V6U1</accession>
<feature type="region of interest" description="Disordered" evidence="1">
    <location>
        <begin position="165"/>
        <end position="284"/>
    </location>
</feature>
<feature type="compositionally biased region" description="Polar residues" evidence="1">
    <location>
        <begin position="48"/>
        <end position="59"/>
    </location>
</feature>
<dbReference type="OrthoDB" id="1915348at2759"/>
<dbReference type="Gene3D" id="3.30.70.2890">
    <property type="entry name" value="XS domain"/>
    <property type="match status" value="1"/>
</dbReference>
<evidence type="ECO:0000256" key="1">
    <source>
        <dbReference type="SAM" id="MobiDB-lite"/>
    </source>
</evidence>
<feature type="compositionally biased region" description="Pro residues" evidence="1">
    <location>
        <begin position="1"/>
        <end position="27"/>
    </location>
</feature>
<feature type="compositionally biased region" description="Basic and acidic residues" evidence="1">
    <location>
        <begin position="248"/>
        <end position="263"/>
    </location>
</feature>
<evidence type="ECO:0000313" key="3">
    <source>
        <dbReference type="EMBL" id="KAF3326712.1"/>
    </source>
</evidence>
<feature type="region of interest" description="Disordered" evidence="1">
    <location>
        <begin position="1"/>
        <end position="142"/>
    </location>
</feature>
<protein>
    <recommendedName>
        <fullName evidence="2">XS domain-containing protein</fullName>
    </recommendedName>
</protein>
<organism evidence="3 4">
    <name type="scientific">Carex littledalei</name>
    <dbReference type="NCBI Taxonomy" id="544730"/>
    <lineage>
        <taxon>Eukaryota</taxon>
        <taxon>Viridiplantae</taxon>
        <taxon>Streptophyta</taxon>
        <taxon>Embryophyta</taxon>
        <taxon>Tracheophyta</taxon>
        <taxon>Spermatophyta</taxon>
        <taxon>Magnoliopsida</taxon>
        <taxon>Liliopsida</taxon>
        <taxon>Poales</taxon>
        <taxon>Cyperaceae</taxon>
        <taxon>Cyperoideae</taxon>
        <taxon>Cariceae</taxon>
        <taxon>Carex</taxon>
        <taxon>Carex subgen. Euthyceras</taxon>
    </lineage>
</organism>